<dbReference type="Proteomes" id="UP000054485">
    <property type="component" value="Unassembled WGS sequence"/>
</dbReference>
<feature type="domain" description="C2H2-type" evidence="3">
    <location>
        <begin position="12"/>
        <end position="42"/>
    </location>
</feature>
<evidence type="ECO:0000256" key="2">
    <source>
        <dbReference type="SAM" id="MobiDB-lite"/>
    </source>
</evidence>
<organism evidence="4 5">
    <name type="scientific">Suillus luteus UH-Slu-Lm8-n1</name>
    <dbReference type="NCBI Taxonomy" id="930992"/>
    <lineage>
        <taxon>Eukaryota</taxon>
        <taxon>Fungi</taxon>
        <taxon>Dikarya</taxon>
        <taxon>Basidiomycota</taxon>
        <taxon>Agaricomycotina</taxon>
        <taxon>Agaricomycetes</taxon>
        <taxon>Agaricomycetidae</taxon>
        <taxon>Boletales</taxon>
        <taxon>Suillineae</taxon>
        <taxon>Suillaceae</taxon>
        <taxon>Suillus</taxon>
    </lineage>
</organism>
<gene>
    <name evidence="4" type="ORF">CY34DRAFT_14833</name>
</gene>
<accession>A0A0D0AWK1</accession>
<keyword evidence="1" id="KW-0863">Zinc-finger</keyword>
<dbReference type="AlphaFoldDB" id="A0A0D0AWK1"/>
<dbReference type="GO" id="GO:0008270">
    <property type="term" value="F:zinc ion binding"/>
    <property type="evidence" value="ECO:0007669"/>
    <property type="project" value="UniProtKB-KW"/>
</dbReference>
<dbReference type="PROSITE" id="PS00028">
    <property type="entry name" value="ZINC_FINGER_C2H2_1"/>
    <property type="match status" value="1"/>
</dbReference>
<protein>
    <recommendedName>
        <fullName evidence="3">C2H2-type domain-containing protein</fullName>
    </recommendedName>
</protein>
<feature type="region of interest" description="Disordered" evidence="2">
    <location>
        <begin position="31"/>
        <end position="121"/>
    </location>
</feature>
<dbReference type="PROSITE" id="PS50157">
    <property type="entry name" value="ZINC_FINGER_C2H2_2"/>
    <property type="match status" value="1"/>
</dbReference>
<evidence type="ECO:0000259" key="3">
    <source>
        <dbReference type="PROSITE" id="PS50157"/>
    </source>
</evidence>
<dbReference type="HOGENOM" id="CLU_1887152_0_0_1"/>
<proteinExistence type="predicted"/>
<sequence>MPPRRAHHLLQLPCPAPGCARWFRNQSGLTQHRRSLHSNIPTPGPPQDLLSPPLPPRHHPQPSQSPSHPRDFTPPPLDFTPPPPDFTPPPPDFSQHPQPSPPAPSEPTHKDSDSADAEFTDSSKRCYRTYHSMLNGAFFYICF</sequence>
<keyword evidence="1" id="KW-0479">Metal-binding</keyword>
<dbReference type="InterPro" id="IPR013087">
    <property type="entry name" value="Znf_C2H2_type"/>
</dbReference>
<feature type="compositionally biased region" description="Pro residues" evidence="2">
    <location>
        <begin position="72"/>
        <end position="105"/>
    </location>
</feature>
<dbReference type="EMBL" id="KN835375">
    <property type="protein sequence ID" value="KIK38767.1"/>
    <property type="molecule type" value="Genomic_DNA"/>
</dbReference>
<name>A0A0D0AWK1_9AGAM</name>
<evidence type="ECO:0000313" key="5">
    <source>
        <dbReference type="Proteomes" id="UP000054485"/>
    </source>
</evidence>
<keyword evidence="5" id="KW-1185">Reference proteome</keyword>
<reference evidence="5" key="2">
    <citation type="submission" date="2015-01" db="EMBL/GenBank/DDBJ databases">
        <title>Evolutionary Origins and Diversification of the Mycorrhizal Mutualists.</title>
        <authorList>
            <consortium name="DOE Joint Genome Institute"/>
            <consortium name="Mycorrhizal Genomics Consortium"/>
            <person name="Kohler A."/>
            <person name="Kuo A."/>
            <person name="Nagy L.G."/>
            <person name="Floudas D."/>
            <person name="Copeland A."/>
            <person name="Barry K.W."/>
            <person name="Cichocki N."/>
            <person name="Veneault-Fourrey C."/>
            <person name="LaButti K."/>
            <person name="Lindquist E.A."/>
            <person name="Lipzen A."/>
            <person name="Lundell T."/>
            <person name="Morin E."/>
            <person name="Murat C."/>
            <person name="Riley R."/>
            <person name="Ohm R."/>
            <person name="Sun H."/>
            <person name="Tunlid A."/>
            <person name="Henrissat B."/>
            <person name="Grigoriev I.V."/>
            <person name="Hibbett D.S."/>
            <person name="Martin F."/>
        </authorList>
    </citation>
    <scope>NUCLEOTIDE SEQUENCE [LARGE SCALE GENOMIC DNA]</scope>
    <source>
        <strain evidence="5">UH-Slu-Lm8-n1</strain>
    </source>
</reference>
<evidence type="ECO:0000256" key="1">
    <source>
        <dbReference type="PROSITE-ProRule" id="PRU00042"/>
    </source>
</evidence>
<dbReference type="OrthoDB" id="2710342at2759"/>
<evidence type="ECO:0000313" key="4">
    <source>
        <dbReference type="EMBL" id="KIK38767.1"/>
    </source>
</evidence>
<reference evidence="4 5" key="1">
    <citation type="submission" date="2014-04" db="EMBL/GenBank/DDBJ databases">
        <authorList>
            <consortium name="DOE Joint Genome Institute"/>
            <person name="Kuo A."/>
            <person name="Ruytinx J."/>
            <person name="Rineau F."/>
            <person name="Colpaert J."/>
            <person name="Kohler A."/>
            <person name="Nagy L.G."/>
            <person name="Floudas D."/>
            <person name="Copeland A."/>
            <person name="Barry K.W."/>
            <person name="Cichocki N."/>
            <person name="Veneault-Fourrey C."/>
            <person name="LaButti K."/>
            <person name="Lindquist E.A."/>
            <person name="Lipzen A."/>
            <person name="Lundell T."/>
            <person name="Morin E."/>
            <person name="Murat C."/>
            <person name="Sun H."/>
            <person name="Tunlid A."/>
            <person name="Henrissat B."/>
            <person name="Grigoriev I.V."/>
            <person name="Hibbett D.S."/>
            <person name="Martin F."/>
            <person name="Nordberg H.P."/>
            <person name="Cantor M.N."/>
            <person name="Hua S.X."/>
        </authorList>
    </citation>
    <scope>NUCLEOTIDE SEQUENCE [LARGE SCALE GENOMIC DNA]</scope>
    <source>
        <strain evidence="4 5">UH-Slu-Lm8-n1</strain>
    </source>
</reference>
<dbReference type="InParanoid" id="A0A0D0AWK1"/>
<keyword evidence="1" id="KW-0862">Zinc</keyword>
<dbReference type="Gene3D" id="3.30.160.60">
    <property type="entry name" value="Classic Zinc Finger"/>
    <property type="match status" value="1"/>
</dbReference>